<dbReference type="PANTHER" id="PTHR12526">
    <property type="entry name" value="GLYCOSYLTRANSFERASE"/>
    <property type="match status" value="1"/>
</dbReference>
<dbReference type="GO" id="GO:0016757">
    <property type="term" value="F:glycosyltransferase activity"/>
    <property type="evidence" value="ECO:0007669"/>
    <property type="project" value="InterPro"/>
</dbReference>
<dbReference type="CDD" id="cd03801">
    <property type="entry name" value="GT4_PimA-like"/>
    <property type="match status" value="1"/>
</dbReference>
<reference evidence="4" key="1">
    <citation type="submission" date="2016-10" db="EMBL/GenBank/DDBJ databases">
        <authorList>
            <person name="Varghese N."/>
            <person name="Submissions S."/>
        </authorList>
    </citation>
    <scope>NUCLEOTIDE SEQUENCE [LARGE SCALE GENOMIC DNA]</scope>
    <source>
        <strain evidence="4">CGMCC 1.12402</strain>
    </source>
</reference>
<dbReference type="AlphaFoldDB" id="A0A1I0QYY5"/>
<feature type="domain" description="Glycosyl transferase family 1" evidence="1">
    <location>
        <begin position="185"/>
        <end position="337"/>
    </location>
</feature>
<feature type="domain" description="Glycosyltransferase subfamily 4-like N-terminal" evidence="2">
    <location>
        <begin position="14"/>
        <end position="163"/>
    </location>
</feature>
<dbReference type="EMBL" id="FOIR01000002">
    <property type="protein sequence ID" value="SEW33123.1"/>
    <property type="molecule type" value="Genomic_DNA"/>
</dbReference>
<organism evidence="3 4">
    <name type="scientific">Roseivirga pacifica</name>
    <dbReference type="NCBI Taxonomy" id="1267423"/>
    <lineage>
        <taxon>Bacteria</taxon>
        <taxon>Pseudomonadati</taxon>
        <taxon>Bacteroidota</taxon>
        <taxon>Cytophagia</taxon>
        <taxon>Cytophagales</taxon>
        <taxon>Roseivirgaceae</taxon>
        <taxon>Roseivirga</taxon>
    </lineage>
</organism>
<dbReference type="PANTHER" id="PTHR12526:SF630">
    <property type="entry name" value="GLYCOSYLTRANSFERASE"/>
    <property type="match status" value="1"/>
</dbReference>
<dbReference type="InterPro" id="IPR001296">
    <property type="entry name" value="Glyco_trans_1"/>
</dbReference>
<accession>A0A1I0QYY5</accession>
<gene>
    <name evidence="3" type="ORF">SAMN05216290_2955</name>
</gene>
<name>A0A1I0QYY5_9BACT</name>
<dbReference type="Gene3D" id="3.40.50.2000">
    <property type="entry name" value="Glycogen Phosphorylase B"/>
    <property type="match status" value="2"/>
</dbReference>
<sequence>MKILQLIQKSQLRGAEMFACQLSNELMKSGNQVKVVALFDGEAKLPFPEVLNLGANQKKRLFDFYGFKALSNIINEFDPDIVQANAGDTLKYASLSKRLFGWRQPLVFRNANKMGDFIDSTPKKIFNQFLVNKCDGVASVSELCRQDFVNTFKFKESRTRNLPIGTSITTDNFSWPDDLKEYCSDGPILVNIASLVPEKNHLGLISLFEKVQVKWSSAKLLIVGDGKLRQSVLNQVESLGLQDSVKLLGYRNDAAAILQCADLFVLPSKIEGLPGVILEAFMMKTPVIANNVGGISEVVRDGDTGMLVDANSADKFVAACLAVLENKILSNQLTTSAFNLVKKEYDNRVIAERFVSFYKEIISQEEKK</sequence>
<dbReference type="Pfam" id="PF13439">
    <property type="entry name" value="Glyco_transf_4"/>
    <property type="match status" value="1"/>
</dbReference>
<dbReference type="OrthoDB" id="1522162at2"/>
<dbReference type="RefSeq" id="WP_090259332.1">
    <property type="nucleotide sequence ID" value="NZ_FOIR01000002.1"/>
</dbReference>
<dbReference type="InterPro" id="IPR028098">
    <property type="entry name" value="Glyco_trans_4-like_N"/>
</dbReference>
<protein>
    <submittedName>
        <fullName evidence="3">Glycosyltransferase involved in cell wall bisynthesis</fullName>
    </submittedName>
</protein>
<evidence type="ECO:0000313" key="3">
    <source>
        <dbReference type="EMBL" id="SEW33123.1"/>
    </source>
</evidence>
<evidence type="ECO:0000313" key="4">
    <source>
        <dbReference type="Proteomes" id="UP000199437"/>
    </source>
</evidence>
<evidence type="ECO:0000259" key="2">
    <source>
        <dbReference type="Pfam" id="PF13439"/>
    </source>
</evidence>
<dbReference type="SUPFAM" id="SSF53756">
    <property type="entry name" value="UDP-Glycosyltransferase/glycogen phosphorylase"/>
    <property type="match status" value="1"/>
</dbReference>
<proteinExistence type="predicted"/>
<dbReference type="GeneID" id="99987639"/>
<dbReference type="Pfam" id="PF00534">
    <property type="entry name" value="Glycos_transf_1"/>
    <property type="match status" value="1"/>
</dbReference>
<keyword evidence="3" id="KW-0808">Transferase</keyword>
<evidence type="ECO:0000259" key="1">
    <source>
        <dbReference type="Pfam" id="PF00534"/>
    </source>
</evidence>
<dbReference type="STRING" id="1267423.SAMN05216290_2955"/>
<keyword evidence="4" id="KW-1185">Reference proteome</keyword>
<dbReference type="Proteomes" id="UP000199437">
    <property type="component" value="Unassembled WGS sequence"/>
</dbReference>